<feature type="transmembrane region" description="Helical" evidence="2">
    <location>
        <begin position="55"/>
        <end position="72"/>
    </location>
</feature>
<feature type="region of interest" description="Disordered" evidence="1">
    <location>
        <begin position="245"/>
        <end position="292"/>
    </location>
</feature>
<keyword evidence="2" id="KW-1133">Transmembrane helix</keyword>
<keyword evidence="4" id="KW-1185">Reference proteome</keyword>
<organism evidence="3 4">
    <name type="scientific">Nosema bombycis (strain CQ1 / CVCC 102059)</name>
    <name type="common">Microsporidian parasite</name>
    <name type="synonym">Pebrine of silkworm</name>
    <dbReference type="NCBI Taxonomy" id="578461"/>
    <lineage>
        <taxon>Eukaryota</taxon>
        <taxon>Fungi</taxon>
        <taxon>Fungi incertae sedis</taxon>
        <taxon>Microsporidia</taxon>
        <taxon>Nosematidae</taxon>
        <taxon>Nosema</taxon>
    </lineage>
</organism>
<gene>
    <name evidence="3" type="primary">SEC63</name>
    <name evidence="3" type="ORF">NBO_66g0045</name>
</gene>
<protein>
    <submittedName>
        <fullName evidence="3">Protein translocation protein SEC63</fullName>
    </submittedName>
</protein>
<dbReference type="GO" id="GO:0008320">
    <property type="term" value="F:protein transmembrane transporter activity"/>
    <property type="evidence" value="ECO:0007669"/>
    <property type="project" value="TreeGrafter"/>
</dbReference>
<dbReference type="STRING" id="578461.R0KS42"/>
<dbReference type="SUPFAM" id="SSF158702">
    <property type="entry name" value="Sec63 N-terminal domain-like"/>
    <property type="match status" value="1"/>
</dbReference>
<keyword evidence="2" id="KW-0812">Transmembrane</keyword>
<sequence length="577" mass="66286">MSYSYEYDKSGLASSYLALSFLVPITLVYIYFCFTRKSSKSLKCSTCPSKKSTPFFSFFMLFMLLCLVSFFINNIRTIKMEIKKDFDPLEILGVSLNATPKQIKRKMQNLLMKYSVQKAPEDKKKEYEKICMNISKAYVIMKNKESFNSWLNTESKSGEIMAIPEIIMENAFTAFLIYCVILGVALPFYAFKKWKSMKNKNRLGVNFKSMEEMIGYFNEDLRKKGNVRNLIWILSRSVEFNLHKSEDTNEDDQGSSFKNKGINKDSSSSTLSSTSLTSSSTLNTSLTSSPSSSALFKSIKDKVGEDYGYPLPDPKTVPDGLYIFYDFLFQTGLVSPLEKKKIVKSSLSLVECMKLIAFNRGYIDLLKEIFTLQSMIVQAVFDEEYYFLQYPFVNFKDLFILKIKKGGKIPGEALKCLLENSKLKEAEKLRESIPKIVIDEFVATVKKTRLIEEEGNEEDEVSDIKEDNDEEINNDNNGVYIIPKGSLVTIKARFTTTNNLLNVHTHFIDTPLEHSWTAFISIDNILHKKFIKISKSQEIYFEFEAPGNRKSSEVQLYLLDGFYLKNNLEESILIKYV</sequence>
<dbReference type="GO" id="GO:0006620">
    <property type="term" value="P:post-translational protein targeting to endoplasmic reticulum membrane"/>
    <property type="evidence" value="ECO:0007669"/>
    <property type="project" value="TreeGrafter"/>
</dbReference>
<dbReference type="SUPFAM" id="SSF46565">
    <property type="entry name" value="Chaperone J-domain"/>
    <property type="match status" value="1"/>
</dbReference>
<feature type="transmembrane region" description="Helical" evidence="2">
    <location>
        <begin position="171"/>
        <end position="191"/>
    </location>
</feature>
<dbReference type="AlphaFoldDB" id="R0KS42"/>
<dbReference type="GO" id="GO:0006614">
    <property type="term" value="P:SRP-dependent cotranslational protein targeting to membrane"/>
    <property type="evidence" value="ECO:0007669"/>
    <property type="project" value="TreeGrafter"/>
</dbReference>
<feature type="transmembrane region" description="Helical" evidence="2">
    <location>
        <begin position="12"/>
        <end position="34"/>
    </location>
</feature>
<dbReference type="Gene3D" id="1.10.287.110">
    <property type="entry name" value="DnaJ domain"/>
    <property type="match status" value="1"/>
</dbReference>
<accession>R0KS42</accession>
<dbReference type="OrthoDB" id="1734229at2759"/>
<evidence type="ECO:0000313" key="3">
    <source>
        <dbReference type="EMBL" id="EOB13586.1"/>
    </source>
</evidence>
<feature type="compositionally biased region" description="Low complexity" evidence="1">
    <location>
        <begin position="266"/>
        <end position="292"/>
    </location>
</feature>
<dbReference type="PANTHER" id="PTHR24075:SF0">
    <property type="entry name" value="TRANSLOCATION PROTEIN SEC63 HOMOLOG"/>
    <property type="match status" value="1"/>
</dbReference>
<evidence type="ECO:0000313" key="4">
    <source>
        <dbReference type="Proteomes" id="UP000016927"/>
    </source>
</evidence>
<dbReference type="GO" id="GO:0003723">
    <property type="term" value="F:RNA binding"/>
    <property type="evidence" value="ECO:0007669"/>
    <property type="project" value="TreeGrafter"/>
</dbReference>
<dbReference type="VEuPathDB" id="MicrosporidiaDB:NBO_66g0045"/>
<name>R0KS42_NOSB1</name>
<keyword evidence="2" id="KW-0472">Membrane</keyword>
<dbReference type="Proteomes" id="UP000016927">
    <property type="component" value="Unassembled WGS sequence"/>
</dbReference>
<dbReference type="CDD" id="cd06257">
    <property type="entry name" value="DnaJ"/>
    <property type="match status" value="1"/>
</dbReference>
<dbReference type="GO" id="GO:0031207">
    <property type="term" value="C:Sec62/Sec63 complex"/>
    <property type="evidence" value="ECO:0007669"/>
    <property type="project" value="TreeGrafter"/>
</dbReference>
<dbReference type="HOGENOM" id="CLU_494335_0_0_1"/>
<dbReference type="PANTHER" id="PTHR24075">
    <property type="entry name" value="SEC63 DOMAIN-CONTAINING"/>
    <property type="match status" value="1"/>
</dbReference>
<evidence type="ECO:0000256" key="2">
    <source>
        <dbReference type="SAM" id="Phobius"/>
    </source>
</evidence>
<proteinExistence type="predicted"/>
<dbReference type="EMBL" id="KB908974">
    <property type="protein sequence ID" value="EOB13586.1"/>
    <property type="molecule type" value="Genomic_DNA"/>
</dbReference>
<reference evidence="3 4" key="1">
    <citation type="journal article" date="2013" name="BMC Genomics">
        <title>Comparative genomics of parasitic silkworm microsporidia reveal an association between genome expansion and host adaptation.</title>
        <authorList>
            <person name="Pan G."/>
            <person name="Xu J."/>
            <person name="Li T."/>
            <person name="Xia Q."/>
            <person name="Liu S.L."/>
            <person name="Zhang G."/>
            <person name="Li S."/>
            <person name="Li C."/>
            <person name="Liu H."/>
            <person name="Yang L."/>
            <person name="Liu T."/>
            <person name="Zhang X."/>
            <person name="Wu Z."/>
            <person name="Fan W."/>
            <person name="Dang X."/>
            <person name="Xiang H."/>
            <person name="Tao M."/>
            <person name="Li Y."/>
            <person name="Hu J."/>
            <person name="Li Z."/>
            <person name="Lin L."/>
            <person name="Luo J."/>
            <person name="Geng L."/>
            <person name="Wang L."/>
            <person name="Long M."/>
            <person name="Wan Y."/>
            <person name="He N."/>
            <person name="Zhang Z."/>
            <person name="Lu C."/>
            <person name="Keeling P.J."/>
            <person name="Wang J."/>
            <person name="Xiang Z."/>
            <person name="Zhou Z."/>
        </authorList>
    </citation>
    <scope>NUCLEOTIDE SEQUENCE [LARGE SCALE GENOMIC DNA]</scope>
    <source>
        <strain evidence="4">CQ1 / CVCC 102059</strain>
    </source>
</reference>
<dbReference type="InterPro" id="IPR036869">
    <property type="entry name" value="J_dom_sf"/>
</dbReference>
<evidence type="ECO:0000256" key="1">
    <source>
        <dbReference type="SAM" id="MobiDB-lite"/>
    </source>
</evidence>
<dbReference type="OMA" id="YNICTIR"/>
<dbReference type="InterPro" id="IPR001623">
    <property type="entry name" value="DnaJ_domain"/>
</dbReference>